<accession>A0A9E7FHM3</accession>
<dbReference type="EMBL" id="CP097505">
    <property type="protein sequence ID" value="URD94302.1"/>
    <property type="molecule type" value="Genomic_DNA"/>
</dbReference>
<dbReference type="AlphaFoldDB" id="A0A9E7FHM3"/>
<dbReference type="Proteomes" id="UP001055439">
    <property type="component" value="Chromosome 3"/>
</dbReference>
<reference evidence="1" key="1">
    <citation type="submission" date="2022-05" db="EMBL/GenBank/DDBJ databases">
        <title>The Musa troglodytarum L. genome provides insights into the mechanism of non-climacteric behaviour and enrichment of carotenoids.</title>
        <authorList>
            <person name="Wang J."/>
        </authorList>
    </citation>
    <scope>NUCLEOTIDE SEQUENCE</scope>
    <source>
        <tissue evidence="1">Leaf</tissue>
    </source>
</reference>
<protein>
    <submittedName>
        <fullName evidence="1">Uncharacterized protein</fullName>
    </submittedName>
</protein>
<name>A0A9E7FHM3_9LILI</name>
<evidence type="ECO:0000313" key="1">
    <source>
        <dbReference type="EMBL" id="URD94302.1"/>
    </source>
</evidence>
<proteinExistence type="predicted"/>
<gene>
    <name evidence="1" type="ORF">MUK42_00214</name>
</gene>
<organism evidence="1 2">
    <name type="scientific">Musa troglodytarum</name>
    <name type="common">fe'i banana</name>
    <dbReference type="NCBI Taxonomy" id="320322"/>
    <lineage>
        <taxon>Eukaryota</taxon>
        <taxon>Viridiplantae</taxon>
        <taxon>Streptophyta</taxon>
        <taxon>Embryophyta</taxon>
        <taxon>Tracheophyta</taxon>
        <taxon>Spermatophyta</taxon>
        <taxon>Magnoliopsida</taxon>
        <taxon>Liliopsida</taxon>
        <taxon>Zingiberales</taxon>
        <taxon>Musaceae</taxon>
        <taxon>Musa</taxon>
    </lineage>
</organism>
<sequence length="82" mass="9584">MQVDHLQSQHLQVPWMIKLNTFDSLNIEATATLLTTGISSEQEMRWRERHQYLLKGIEDVLHLPQLFDSTKAVTPIVNKREN</sequence>
<evidence type="ECO:0000313" key="2">
    <source>
        <dbReference type="Proteomes" id="UP001055439"/>
    </source>
</evidence>
<keyword evidence="2" id="KW-1185">Reference proteome</keyword>